<dbReference type="GO" id="GO:0006744">
    <property type="term" value="P:ubiquinone biosynthetic process"/>
    <property type="evidence" value="ECO:0007669"/>
    <property type="project" value="UniProtKB-UniRule"/>
</dbReference>
<accession>Q1N3Z5</accession>
<dbReference type="InterPro" id="IPR028978">
    <property type="entry name" value="Chorismate_lyase_/UTRA_dom_sf"/>
</dbReference>
<dbReference type="EMBL" id="AAQH01000003">
    <property type="protein sequence ID" value="EAT13070.1"/>
    <property type="molecule type" value="Genomic_DNA"/>
</dbReference>
<feature type="binding site" evidence="4">
    <location>
        <position position="118"/>
    </location>
    <ligand>
        <name>substrate</name>
    </ligand>
</feature>
<evidence type="ECO:0000313" key="6">
    <source>
        <dbReference type="Proteomes" id="UP000004263"/>
    </source>
</evidence>
<comment type="caution">
    <text evidence="5">The sequence shown here is derived from an EMBL/GenBank/DDBJ whole genome shotgun (WGS) entry which is preliminary data.</text>
</comment>
<dbReference type="GO" id="GO:0008813">
    <property type="term" value="F:chorismate lyase activity"/>
    <property type="evidence" value="ECO:0007669"/>
    <property type="project" value="UniProtKB-UniRule"/>
</dbReference>
<dbReference type="HOGENOM" id="CLU_096824_2_1_6"/>
<feature type="binding site" evidence="4">
    <location>
        <position position="163"/>
    </location>
    <ligand>
        <name>substrate</name>
    </ligand>
</feature>
<comment type="similarity">
    <text evidence="4">Belongs to the UbiC family.</text>
</comment>
<dbReference type="OrthoDB" id="9789493at2"/>
<keyword evidence="3 4" id="KW-0456">Lyase</keyword>
<dbReference type="PANTHER" id="PTHR38683:SF1">
    <property type="entry name" value="CHORISMATE PYRUVATE-LYASE"/>
    <property type="match status" value="1"/>
</dbReference>
<dbReference type="RefSeq" id="WP_007018141.1">
    <property type="nucleotide sequence ID" value="NZ_CH724115.1"/>
</dbReference>
<comment type="function">
    <text evidence="4">Removes the pyruvyl group from chorismate, with concomitant aromatization of the ring, to provide 4-hydroxybenzoate (4HB) for the ubiquinone pathway.</text>
</comment>
<dbReference type="InterPro" id="IPR007440">
    <property type="entry name" value="Chorismate--pyruvate_lyase"/>
</dbReference>
<sequence length="174" mass="20052">MSFHFCTRIRNQSWVNLNPVPRNVNSVELRHWLLDEGSLTKRLKSLGRFSVEIINTGYGRPFLSEARVLGISTRQQVYIREVRLCVNGEALVKARSIIPRSTLTGPERQLLKLNSKPLGEYLFNHRCMHLGPIEVKQGQVDSSSLWGRRRVFSINRKPVLVSEFFLPAIQNHCE</sequence>
<evidence type="ECO:0000256" key="4">
    <source>
        <dbReference type="HAMAP-Rule" id="MF_01632"/>
    </source>
</evidence>
<protein>
    <recommendedName>
        <fullName evidence="4">Probable chorismate pyruvate-lyase</fullName>
        <shortName evidence="4">CL</shortName>
        <shortName evidence="4">CPL</shortName>
        <ecNumber evidence="4">4.1.3.40</ecNumber>
    </recommendedName>
</protein>
<comment type="pathway">
    <text evidence="4">Cofactor biosynthesis; ubiquinone biosynthesis.</text>
</comment>
<evidence type="ECO:0000313" key="5">
    <source>
        <dbReference type="EMBL" id="EAT13070.1"/>
    </source>
</evidence>
<keyword evidence="1 4" id="KW-0963">Cytoplasm</keyword>
<dbReference type="PANTHER" id="PTHR38683">
    <property type="entry name" value="CHORISMATE PYRUVATE-LYASE"/>
    <property type="match status" value="1"/>
</dbReference>
<evidence type="ECO:0000256" key="2">
    <source>
        <dbReference type="ARBA" id="ARBA00022688"/>
    </source>
</evidence>
<dbReference type="Pfam" id="PF04345">
    <property type="entry name" value="Chor_lyase"/>
    <property type="match status" value="1"/>
</dbReference>
<gene>
    <name evidence="4" type="primary">ubiC</name>
    <name evidence="5" type="ORF">RED65_15277</name>
</gene>
<comment type="subcellular location">
    <subcellularLocation>
        <location evidence="4">Cytoplasm</location>
    </subcellularLocation>
</comment>
<dbReference type="UniPathway" id="UPA00232"/>
<keyword evidence="2 4" id="KW-0831">Ubiquinone biosynthesis</keyword>
<dbReference type="GO" id="GO:0005829">
    <property type="term" value="C:cytosol"/>
    <property type="evidence" value="ECO:0007669"/>
    <property type="project" value="TreeGrafter"/>
</dbReference>
<evidence type="ECO:0000256" key="1">
    <source>
        <dbReference type="ARBA" id="ARBA00022490"/>
    </source>
</evidence>
<evidence type="ECO:0000256" key="3">
    <source>
        <dbReference type="ARBA" id="ARBA00023239"/>
    </source>
</evidence>
<keyword evidence="6" id="KW-1185">Reference proteome</keyword>
<name>Q1N3Z5_9GAMM</name>
<dbReference type="HAMAP" id="MF_01632">
    <property type="entry name" value="UbiC"/>
    <property type="match status" value="1"/>
</dbReference>
<dbReference type="Gene3D" id="3.40.1410.10">
    <property type="entry name" value="Chorismate lyase-like"/>
    <property type="match status" value="1"/>
</dbReference>
<dbReference type="AlphaFoldDB" id="Q1N3Z5"/>
<proteinExistence type="inferred from homology"/>
<dbReference type="STRING" id="207949.RED65_15277"/>
<dbReference type="GO" id="GO:0042866">
    <property type="term" value="P:pyruvate biosynthetic process"/>
    <property type="evidence" value="ECO:0007669"/>
    <property type="project" value="UniProtKB-UniRule"/>
</dbReference>
<organism evidence="5 6">
    <name type="scientific">Bermanella marisrubri</name>
    <dbReference type="NCBI Taxonomy" id="207949"/>
    <lineage>
        <taxon>Bacteria</taxon>
        <taxon>Pseudomonadati</taxon>
        <taxon>Pseudomonadota</taxon>
        <taxon>Gammaproteobacteria</taxon>
        <taxon>Oceanospirillales</taxon>
        <taxon>Oceanospirillaceae</taxon>
        <taxon>Bermanella</taxon>
    </lineage>
</organism>
<keyword evidence="4 5" id="KW-0670">Pyruvate</keyword>
<feature type="binding site" evidence="4">
    <location>
        <position position="80"/>
    </location>
    <ligand>
        <name>substrate</name>
    </ligand>
</feature>
<dbReference type="SUPFAM" id="SSF64288">
    <property type="entry name" value="Chorismate lyase-like"/>
    <property type="match status" value="1"/>
</dbReference>
<reference evidence="5 6" key="1">
    <citation type="submission" date="2006-03" db="EMBL/GenBank/DDBJ databases">
        <authorList>
            <person name="Pinhassi J."/>
            <person name="Pedros-Alio C."/>
            <person name="Ferriera S."/>
            <person name="Johnson J."/>
            <person name="Kravitz S."/>
            <person name="Halpern A."/>
            <person name="Remington K."/>
            <person name="Beeson K."/>
            <person name="Tran B."/>
            <person name="Rogers Y.-H."/>
            <person name="Friedman R."/>
            <person name="Venter J.C."/>
        </authorList>
    </citation>
    <scope>NUCLEOTIDE SEQUENCE [LARGE SCALE GENOMIC DNA]</scope>
    <source>
        <strain evidence="5 6">RED65</strain>
    </source>
</reference>
<comment type="caution">
    <text evidence="4">Lacks conserved residue(s) required for the propagation of feature annotation.</text>
</comment>
<dbReference type="EC" id="4.1.3.40" evidence="4"/>
<comment type="catalytic activity">
    <reaction evidence="4">
        <text>chorismate = 4-hydroxybenzoate + pyruvate</text>
        <dbReference type="Rhea" id="RHEA:16505"/>
        <dbReference type="ChEBI" id="CHEBI:15361"/>
        <dbReference type="ChEBI" id="CHEBI:17879"/>
        <dbReference type="ChEBI" id="CHEBI:29748"/>
        <dbReference type="EC" id="4.1.3.40"/>
    </reaction>
</comment>
<dbReference type="Proteomes" id="UP000004263">
    <property type="component" value="Unassembled WGS sequence"/>
</dbReference>